<protein>
    <recommendedName>
        <fullName evidence="5">Lipoprotein</fullName>
    </recommendedName>
</protein>
<dbReference type="RefSeq" id="WP_193121908.1">
    <property type="nucleotide sequence ID" value="NZ_JADBGI010000008.1"/>
</dbReference>
<evidence type="ECO:0000313" key="4">
    <source>
        <dbReference type="Proteomes" id="UP000806528"/>
    </source>
</evidence>
<evidence type="ECO:0000256" key="2">
    <source>
        <dbReference type="SAM" id="SignalP"/>
    </source>
</evidence>
<name>A0ABR9P635_9ACTN</name>
<feature type="region of interest" description="Disordered" evidence="1">
    <location>
        <begin position="39"/>
        <end position="71"/>
    </location>
</feature>
<feature type="compositionally biased region" description="Acidic residues" evidence="1">
    <location>
        <begin position="40"/>
        <end position="70"/>
    </location>
</feature>
<keyword evidence="2" id="KW-0732">Signal</keyword>
<sequence>MPGPPSRAPLARISRPLVSTACLTTCLLLAAALLAACSEQDGDPDEEALTEEEAAAEEEPQLAIETDPEDAAAVAQEAVELALEAESFESLYFMDGPELGDAPAYEFLYTEDPEPRYRETNRGGPALVEVIEVGEGPDDVIRNSRMQNPGEEDSFYRDPEDADPDTGREEWERLLRLIPETVEESGEVTREGIGRAGMHDDVGTGAPLLQDNPVTEELGHLYTGNLPFSDEEWQPGDVRRFHLWIAEDGYPQLLYLHESTTRGSADFQSYLDEFLLFEQFNDPVQVEIPDESEIGGEQPGSAD</sequence>
<proteinExistence type="predicted"/>
<comment type="caution">
    <text evidence="3">The sequence shown here is derived from an EMBL/GenBank/DDBJ whole genome shotgun (WGS) entry which is preliminary data.</text>
</comment>
<keyword evidence="4" id="KW-1185">Reference proteome</keyword>
<feature type="compositionally biased region" description="Basic and acidic residues" evidence="1">
    <location>
        <begin position="154"/>
        <end position="166"/>
    </location>
</feature>
<evidence type="ECO:0000256" key="1">
    <source>
        <dbReference type="SAM" id="MobiDB-lite"/>
    </source>
</evidence>
<reference evidence="3 4" key="1">
    <citation type="submission" date="2020-09" db="EMBL/GenBank/DDBJ databases">
        <title>Diversity and distribution of actinomycetes associated with coral in the coast of Hainan.</title>
        <authorList>
            <person name="Li F."/>
        </authorList>
    </citation>
    <scope>NUCLEOTIDE SEQUENCE [LARGE SCALE GENOMIC DNA]</scope>
    <source>
        <strain evidence="3 4">HNM0947</strain>
    </source>
</reference>
<dbReference type="Proteomes" id="UP000806528">
    <property type="component" value="Unassembled WGS sequence"/>
</dbReference>
<gene>
    <name evidence="3" type="ORF">IDM40_11285</name>
</gene>
<feature type="signal peptide" evidence="2">
    <location>
        <begin position="1"/>
        <end position="35"/>
    </location>
</feature>
<accession>A0ABR9P635</accession>
<evidence type="ECO:0000313" key="3">
    <source>
        <dbReference type="EMBL" id="MBE2999284.1"/>
    </source>
</evidence>
<feature type="chain" id="PRO_5045165338" description="Lipoprotein" evidence="2">
    <location>
        <begin position="36"/>
        <end position="303"/>
    </location>
</feature>
<feature type="region of interest" description="Disordered" evidence="1">
    <location>
        <begin position="139"/>
        <end position="166"/>
    </location>
</feature>
<organism evidence="3 4">
    <name type="scientific">Nocardiopsis coralli</name>
    <dbReference type="NCBI Taxonomy" id="2772213"/>
    <lineage>
        <taxon>Bacteria</taxon>
        <taxon>Bacillati</taxon>
        <taxon>Actinomycetota</taxon>
        <taxon>Actinomycetes</taxon>
        <taxon>Streptosporangiales</taxon>
        <taxon>Nocardiopsidaceae</taxon>
        <taxon>Nocardiopsis</taxon>
    </lineage>
</organism>
<dbReference type="EMBL" id="JADBGI010000008">
    <property type="protein sequence ID" value="MBE2999284.1"/>
    <property type="molecule type" value="Genomic_DNA"/>
</dbReference>
<evidence type="ECO:0008006" key="5">
    <source>
        <dbReference type="Google" id="ProtNLM"/>
    </source>
</evidence>